<dbReference type="PROSITE" id="PS00798">
    <property type="entry name" value="ALDOKETO_REDUCTASE_1"/>
    <property type="match status" value="1"/>
</dbReference>
<evidence type="ECO:0000259" key="4">
    <source>
        <dbReference type="Pfam" id="PF00248"/>
    </source>
</evidence>
<evidence type="ECO:0000313" key="6">
    <source>
        <dbReference type="Proteomes" id="UP000766570"/>
    </source>
</evidence>
<dbReference type="InterPro" id="IPR023210">
    <property type="entry name" value="NADP_OxRdtase_dom"/>
</dbReference>
<dbReference type="CDD" id="cd19071">
    <property type="entry name" value="AKR_AKR1-5-like"/>
    <property type="match status" value="1"/>
</dbReference>
<dbReference type="Proteomes" id="UP000766570">
    <property type="component" value="Unassembled WGS sequence"/>
</dbReference>
<name>A0ABS4WA61_9MICC</name>
<dbReference type="GO" id="GO:0016491">
    <property type="term" value="F:oxidoreductase activity"/>
    <property type="evidence" value="ECO:0007669"/>
    <property type="project" value="UniProtKB-KW"/>
</dbReference>
<gene>
    <name evidence="5" type="ORF">JOF46_000990</name>
</gene>
<comment type="caution">
    <text evidence="5">The sequence shown here is derived from an EMBL/GenBank/DDBJ whole genome shotgun (WGS) entry which is preliminary data.</text>
</comment>
<dbReference type="PIRSF" id="PIRSF000097">
    <property type="entry name" value="AKR"/>
    <property type="match status" value="1"/>
</dbReference>
<feature type="domain" description="NADP-dependent oxidoreductase" evidence="4">
    <location>
        <begin position="22"/>
        <end position="265"/>
    </location>
</feature>
<keyword evidence="3 5" id="KW-0560">Oxidoreductase</keyword>
<evidence type="ECO:0000256" key="2">
    <source>
        <dbReference type="ARBA" id="ARBA00022857"/>
    </source>
</evidence>
<accession>A0ABS4WA61</accession>
<dbReference type="Pfam" id="PF00248">
    <property type="entry name" value="Aldo_ket_red"/>
    <property type="match status" value="1"/>
</dbReference>
<dbReference type="PRINTS" id="PR00069">
    <property type="entry name" value="ALDKETRDTASE"/>
</dbReference>
<comment type="similarity">
    <text evidence="1">Belongs to the aldo/keto reductase family.</text>
</comment>
<dbReference type="InterPro" id="IPR036812">
    <property type="entry name" value="NAD(P)_OxRdtase_dom_sf"/>
</dbReference>
<dbReference type="InterPro" id="IPR020471">
    <property type="entry name" value="AKR"/>
</dbReference>
<dbReference type="Gene3D" id="3.20.20.100">
    <property type="entry name" value="NADP-dependent oxidoreductase domain"/>
    <property type="match status" value="1"/>
</dbReference>
<protein>
    <submittedName>
        <fullName evidence="5">2,5-diketo-D-gluconate reductase A</fullName>
        <ecNumber evidence="5">1.1.1.346</ecNumber>
    </submittedName>
</protein>
<keyword evidence="2" id="KW-0521">NADP</keyword>
<dbReference type="InterPro" id="IPR018170">
    <property type="entry name" value="Aldo/ket_reductase_CS"/>
</dbReference>
<dbReference type="RefSeq" id="WP_342592368.1">
    <property type="nucleotide sequence ID" value="NZ_BAAAMI010000019.1"/>
</dbReference>
<dbReference type="EMBL" id="JAGIOE010000001">
    <property type="protein sequence ID" value="MBP2373078.1"/>
    <property type="molecule type" value="Genomic_DNA"/>
</dbReference>
<sequence>MNTTDTAAPELEIAPGVRAPMLGLGTWPLLGVDAADSVARGIANGYRHIDTAEKYGNEDAVGEGIRRSGIARGDLWVTSKLSLPGHSRAGAIQSYDAALKRMGLEYLDLFLVHWPNPELGGYVEACHGLQELVNAGRLRAWGVSNFKAAHLDEVLAARLKPAINQIQVDPRHLQRPLLEANAARGIATGAYSPLGRAGDFLTDPAITGPATAHSKTPAQIVLRWHLDSGRIAVPKSASDARQRENLAVFDFTLTPAQRAGIDALDTGAGPRLDSDEYGH</sequence>
<evidence type="ECO:0000256" key="1">
    <source>
        <dbReference type="ARBA" id="ARBA00007905"/>
    </source>
</evidence>
<dbReference type="PANTHER" id="PTHR43827:SF3">
    <property type="entry name" value="NADP-DEPENDENT OXIDOREDUCTASE DOMAIN-CONTAINING PROTEIN"/>
    <property type="match status" value="1"/>
</dbReference>
<evidence type="ECO:0000313" key="5">
    <source>
        <dbReference type="EMBL" id="MBP2373078.1"/>
    </source>
</evidence>
<dbReference type="PANTHER" id="PTHR43827">
    <property type="entry name" value="2,5-DIKETO-D-GLUCONIC ACID REDUCTASE"/>
    <property type="match status" value="1"/>
</dbReference>
<evidence type="ECO:0000256" key="3">
    <source>
        <dbReference type="ARBA" id="ARBA00023002"/>
    </source>
</evidence>
<dbReference type="PROSITE" id="PS00063">
    <property type="entry name" value="ALDOKETO_REDUCTASE_3"/>
    <property type="match status" value="1"/>
</dbReference>
<organism evidence="5 6">
    <name type="scientific">Paeniglutamicibacter psychrophenolicus</name>
    <dbReference type="NCBI Taxonomy" id="257454"/>
    <lineage>
        <taxon>Bacteria</taxon>
        <taxon>Bacillati</taxon>
        <taxon>Actinomycetota</taxon>
        <taxon>Actinomycetes</taxon>
        <taxon>Micrococcales</taxon>
        <taxon>Micrococcaceae</taxon>
        <taxon>Paeniglutamicibacter</taxon>
    </lineage>
</organism>
<reference evidence="5 6" key="1">
    <citation type="submission" date="2021-03" db="EMBL/GenBank/DDBJ databases">
        <title>Sequencing the genomes of 1000 actinobacteria strains.</title>
        <authorList>
            <person name="Klenk H.-P."/>
        </authorList>
    </citation>
    <scope>NUCLEOTIDE SEQUENCE [LARGE SCALE GENOMIC DNA]</scope>
    <source>
        <strain evidence="5 6">DSM 15454</strain>
    </source>
</reference>
<dbReference type="SUPFAM" id="SSF51430">
    <property type="entry name" value="NAD(P)-linked oxidoreductase"/>
    <property type="match status" value="1"/>
</dbReference>
<keyword evidence="6" id="KW-1185">Reference proteome</keyword>
<proteinExistence type="inferred from homology"/>
<dbReference type="EC" id="1.1.1.346" evidence="5"/>